<keyword evidence="1" id="KW-0597">Phosphoprotein</keyword>
<dbReference type="AlphaFoldDB" id="A0A494TGK7"/>
<sequence length="130" mass="14469">MTQNVEIRVSLVDGDPAIRRARQIMLRSELYDVRSYSTCAALLADPVSRDYFCIVLDVRMHDVDGVAFLREMRATGWHGRAILLDDTDPEDALVRKADRHGDKIFNRAIGDRPLVAAIAGMSEAICPPTA</sequence>
<dbReference type="Gene3D" id="3.40.50.2300">
    <property type="match status" value="1"/>
</dbReference>
<dbReference type="Proteomes" id="UP000276254">
    <property type="component" value="Plasmid unnamed2"/>
</dbReference>
<dbReference type="InterPro" id="IPR001789">
    <property type="entry name" value="Sig_transdc_resp-reg_receiver"/>
</dbReference>
<dbReference type="PROSITE" id="PS50110">
    <property type="entry name" value="RESPONSE_REGULATORY"/>
    <property type="match status" value="1"/>
</dbReference>
<gene>
    <name evidence="3" type="ORF">D3Y57_00270</name>
</gene>
<evidence type="ECO:0000313" key="4">
    <source>
        <dbReference type="Proteomes" id="UP000276254"/>
    </source>
</evidence>
<organism evidence="3 4">
    <name type="scientific">Sphingomonas paeninsulae</name>
    <dbReference type="NCBI Taxonomy" id="2319844"/>
    <lineage>
        <taxon>Bacteria</taxon>
        <taxon>Pseudomonadati</taxon>
        <taxon>Pseudomonadota</taxon>
        <taxon>Alphaproteobacteria</taxon>
        <taxon>Sphingomonadales</taxon>
        <taxon>Sphingomonadaceae</taxon>
        <taxon>Sphingomonas</taxon>
    </lineage>
</organism>
<evidence type="ECO:0000313" key="3">
    <source>
        <dbReference type="EMBL" id="AYJ84588.1"/>
    </source>
</evidence>
<feature type="modified residue" description="4-aspartylphosphate" evidence="1">
    <location>
        <position position="57"/>
    </location>
</feature>
<accession>A0A494TGK7</accession>
<geneLocation type="plasmid" evidence="3">
    <name>unnamed2</name>
</geneLocation>
<dbReference type="EMBL" id="CP032827">
    <property type="protein sequence ID" value="AYJ84588.1"/>
    <property type="molecule type" value="Genomic_DNA"/>
</dbReference>
<dbReference type="KEGG" id="spha:D3Y57_00270"/>
<protein>
    <submittedName>
        <fullName evidence="3">Response regulator</fullName>
    </submittedName>
</protein>
<dbReference type="Pfam" id="PF00072">
    <property type="entry name" value="Response_reg"/>
    <property type="match status" value="1"/>
</dbReference>
<name>A0A494TGK7_SPHPE</name>
<keyword evidence="4" id="KW-1185">Reference proteome</keyword>
<reference evidence="3 4" key="1">
    <citation type="submission" date="2018-09" db="EMBL/GenBank/DDBJ databases">
        <title>Sphingomonas peninsula sp. nov., isolated from fildes peninsula, Antarctic soil.</title>
        <authorList>
            <person name="Yingchao G."/>
        </authorList>
    </citation>
    <scope>NUCLEOTIDE SEQUENCE [LARGE SCALE GENOMIC DNA]</scope>
    <source>
        <strain evidence="3 4">YZ-8</strain>
        <plasmid evidence="3 4">unnamed2</plasmid>
    </source>
</reference>
<evidence type="ECO:0000259" key="2">
    <source>
        <dbReference type="PROSITE" id="PS50110"/>
    </source>
</evidence>
<feature type="domain" description="Response regulatory" evidence="2">
    <location>
        <begin position="8"/>
        <end position="122"/>
    </location>
</feature>
<dbReference type="SUPFAM" id="SSF52172">
    <property type="entry name" value="CheY-like"/>
    <property type="match status" value="1"/>
</dbReference>
<dbReference type="GO" id="GO:0000160">
    <property type="term" value="P:phosphorelay signal transduction system"/>
    <property type="evidence" value="ECO:0007669"/>
    <property type="project" value="InterPro"/>
</dbReference>
<dbReference type="InterPro" id="IPR011006">
    <property type="entry name" value="CheY-like_superfamily"/>
</dbReference>
<evidence type="ECO:0000256" key="1">
    <source>
        <dbReference type="PROSITE-ProRule" id="PRU00169"/>
    </source>
</evidence>
<dbReference type="OrthoDB" id="9797885at2"/>
<proteinExistence type="predicted"/>
<keyword evidence="3" id="KW-0614">Plasmid</keyword>
<dbReference type="RefSeq" id="WP_121150293.1">
    <property type="nucleotide sequence ID" value="NZ_CP032827.1"/>
</dbReference>